<comment type="caution">
    <text evidence="2">The sequence shown here is derived from an EMBL/GenBank/DDBJ whole genome shotgun (WGS) entry which is preliminary data.</text>
</comment>
<dbReference type="InterPro" id="IPR029058">
    <property type="entry name" value="AB_hydrolase_fold"/>
</dbReference>
<gene>
    <name evidence="2" type="ORF">K7472_24255</name>
</gene>
<keyword evidence="3" id="KW-1185">Reference proteome</keyword>
<organism evidence="2 3">
    <name type="scientific">Streptantibioticus parmotrematis</name>
    <dbReference type="NCBI Taxonomy" id="2873249"/>
    <lineage>
        <taxon>Bacteria</taxon>
        <taxon>Bacillati</taxon>
        <taxon>Actinomycetota</taxon>
        <taxon>Actinomycetes</taxon>
        <taxon>Kitasatosporales</taxon>
        <taxon>Streptomycetaceae</taxon>
        <taxon>Streptantibioticus</taxon>
    </lineage>
</organism>
<evidence type="ECO:0000313" key="3">
    <source>
        <dbReference type="Proteomes" id="UP001198565"/>
    </source>
</evidence>
<dbReference type="InterPro" id="IPR010427">
    <property type="entry name" value="DUF1023"/>
</dbReference>
<dbReference type="SUPFAM" id="SSF53474">
    <property type="entry name" value="alpha/beta-Hydrolases"/>
    <property type="match status" value="1"/>
</dbReference>
<dbReference type="EMBL" id="JAINVZ010000019">
    <property type="protein sequence ID" value="MBY8887928.1"/>
    <property type="molecule type" value="Genomic_DNA"/>
</dbReference>
<dbReference type="GO" id="GO:0016787">
    <property type="term" value="F:hydrolase activity"/>
    <property type="evidence" value="ECO:0007669"/>
    <property type="project" value="UniProtKB-KW"/>
</dbReference>
<accession>A0ABS7QYC8</accession>
<evidence type="ECO:0000259" key="1">
    <source>
        <dbReference type="Pfam" id="PF06259"/>
    </source>
</evidence>
<reference evidence="2 3" key="1">
    <citation type="submission" date="2021-08" db="EMBL/GenBank/DDBJ databases">
        <title>Streptomyces sp. PTM05 isolated from lichen.</title>
        <authorList>
            <person name="Somphong A."/>
            <person name="Phongsopitanun W."/>
            <person name="Tanasupawat S."/>
        </authorList>
    </citation>
    <scope>NUCLEOTIDE SEQUENCE [LARGE SCALE GENOMIC DNA]</scope>
    <source>
        <strain evidence="2 3">Ptm05</strain>
    </source>
</reference>
<keyword evidence="2" id="KW-0378">Hydrolase</keyword>
<dbReference type="Proteomes" id="UP001198565">
    <property type="component" value="Unassembled WGS sequence"/>
</dbReference>
<name>A0ABS7QYC8_9ACTN</name>
<sequence length="384" mass="40295">MVVFVLLATSGWTAMSHQKPAQDPRAAAVSAWLHGSVAGRHLPNPDSASARTVSRFFASLTAAQRERLADRYPLVVGNLNGAPVPLRYAANRLALGQQQTAEIKRSHAEDLTPDGRSEALQLAHRYGSLRAPGRQILAFDPTGQGRVAEVFGDLATARRTAVVVPGVDTDILTFEKTVKPYSAPDGMAEALYDSERAADPAGHYAVIAWADYTTPDGLGLDASTGTMAEAGAVRLNAMVRALPDTTSVQLFCHSYGSVLCGVGAGRLPQRKVTDIAVYGSPGMRAQNVAGLHTDARVWAARDATDWIQDVPYVEVGGLGHGPDPVSPSFGARVISAAGAQQHTGYFASGTESLKNFTRIALGRYGQVVCATDDATCTAGAAAAA</sequence>
<dbReference type="Pfam" id="PF06259">
    <property type="entry name" value="Abhydrolase_8"/>
    <property type="match status" value="1"/>
</dbReference>
<evidence type="ECO:0000313" key="2">
    <source>
        <dbReference type="EMBL" id="MBY8887928.1"/>
    </source>
</evidence>
<feature type="domain" description="DUF1023" evidence="1">
    <location>
        <begin position="140"/>
        <end position="314"/>
    </location>
</feature>
<proteinExistence type="predicted"/>
<protein>
    <submittedName>
        <fullName evidence="2">Alpha/beta hydrolase family protein</fullName>
    </submittedName>
</protein>